<keyword evidence="3" id="KW-1185">Reference proteome</keyword>
<dbReference type="RefSeq" id="WP_012843461.1">
    <property type="nucleotide sequence ID" value="NC_013501.1"/>
</dbReference>
<feature type="transmembrane region" description="Helical" evidence="1">
    <location>
        <begin position="88"/>
        <end position="107"/>
    </location>
</feature>
<dbReference type="AlphaFoldDB" id="D0MH91"/>
<dbReference type="EMBL" id="CP001807">
    <property type="protein sequence ID" value="ACY47849.1"/>
    <property type="molecule type" value="Genomic_DNA"/>
</dbReference>
<dbReference type="Proteomes" id="UP000002221">
    <property type="component" value="Chromosome"/>
</dbReference>
<feature type="transmembrane region" description="Helical" evidence="1">
    <location>
        <begin position="28"/>
        <end position="50"/>
    </location>
</feature>
<evidence type="ECO:0000313" key="3">
    <source>
        <dbReference type="Proteomes" id="UP000002221"/>
    </source>
</evidence>
<accession>D0MH91</accession>
<organism evidence="2 3">
    <name type="scientific">Rhodothermus marinus (strain ATCC 43812 / DSM 4252 / R-10)</name>
    <name type="common">Rhodothermus obamensis</name>
    <dbReference type="NCBI Taxonomy" id="518766"/>
    <lineage>
        <taxon>Bacteria</taxon>
        <taxon>Pseudomonadati</taxon>
        <taxon>Rhodothermota</taxon>
        <taxon>Rhodothermia</taxon>
        <taxon>Rhodothermales</taxon>
        <taxon>Rhodothermaceae</taxon>
        <taxon>Rhodothermus</taxon>
    </lineage>
</organism>
<name>D0MH91_RHOM4</name>
<keyword evidence="1" id="KW-1133">Transmembrane helix</keyword>
<feature type="transmembrane region" description="Helical" evidence="1">
    <location>
        <begin position="223"/>
        <end position="245"/>
    </location>
</feature>
<reference evidence="2 3" key="1">
    <citation type="journal article" date="2009" name="Stand. Genomic Sci.">
        <title>Complete genome sequence of Rhodothermus marinus type strain (R-10).</title>
        <authorList>
            <person name="Nolan M."/>
            <person name="Tindall B.J."/>
            <person name="Pomrenke H."/>
            <person name="Lapidus A."/>
            <person name="Copeland A."/>
            <person name="Glavina Del Rio T."/>
            <person name="Lucas S."/>
            <person name="Chen F."/>
            <person name="Tice H."/>
            <person name="Cheng J.F."/>
            <person name="Saunders E."/>
            <person name="Han C."/>
            <person name="Bruce D."/>
            <person name="Goodwin L."/>
            <person name="Chain P."/>
            <person name="Pitluck S."/>
            <person name="Ovchinikova G."/>
            <person name="Pati A."/>
            <person name="Ivanova N."/>
            <person name="Mavromatis K."/>
            <person name="Chen A."/>
            <person name="Palaniappan K."/>
            <person name="Land M."/>
            <person name="Hauser L."/>
            <person name="Chang Y.J."/>
            <person name="Jeffries C.D."/>
            <person name="Brettin T."/>
            <person name="Goker M."/>
            <person name="Bristow J."/>
            <person name="Eisen J.A."/>
            <person name="Markowitz V."/>
            <person name="Hugenholtz P."/>
            <person name="Kyrpides N.C."/>
            <person name="Klenk H.P."/>
            <person name="Detter J.C."/>
        </authorList>
    </citation>
    <scope>NUCLEOTIDE SEQUENCE [LARGE SCALE GENOMIC DNA]</scope>
    <source>
        <strain evidence="3">ATCC 43812 / DSM 4252 / R-10</strain>
    </source>
</reference>
<feature type="transmembrane region" description="Helical" evidence="1">
    <location>
        <begin position="56"/>
        <end position="76"/>
    </location>
</feature>
<evidence type="ECO:0000256" key="1">
    <source>
        <dbReference type="SAM" id="Phobius"/>
    </source>
</evidence>
<feature type="transmembrane region" description="Helical" evidence="1">
    <location>
        <begin position="119"/>
        <end position="136"/>
    </location>
</feature>
<keyword evidence="1" id="KW-0812">Transmembrane</keyword>
<gene>
    <name evidence="2" type="ordered locus">Rmar_0955</name>
</gene>
<evidence type="ECO:0000313" key="2">
    <source>
        <dbReference type="EMBL" id="ACY47849.1"/>
    </source>
</evidence>
<proteinExistence type="predicted"/>
<feature type="transmembrane region" description="Helical" evidence="1">
    <location>
        <begin position="157"/>
        <end position="179"/>
    </location>
</feature>
<dbReference type="OrthoDB" id="235490at2"/>
<dbReference type="STRING" id="518766.Rmar_0955"/>
<keyword evidence="1" id="KW-0472">Membrane</keyword>
<sequence>MVPRLLSYAHALEARVSVNWIINRRADLLWFIGGALAGYVLFFMHAGLGWDMITIWFLWVVFLDSPHFFGTISRTYLDKQELRQRKKLLTWSLLWFAAGPFMILLSWGLYRLGIENYQLPWKAFLVFFGLWAYWHVVRQHYGFMRLYQRKNNDLSLIDYRIDSALLYGGLLLPFVAFVVRHPEARRGLGLPEAFPAYPPLPHGSRLEALFDLSYLRALAWEHWVVAMTAAAVGTLAIVFVARQLVRLRRGEPINLPKILFMLAVVPLHVYVCYAPAVLTAPLLAFGAFVTIFHDIQYHAIVWFHHRNRYHRPGVDQRQFGLAPKISRNLLTYFGCAIFFAAIFRLLGCTFDVHPGCAPFVITSEVPLFGELHTDALLKGFLIGFPLHHYFVDQFIWKPSRSKELRKDLKLEA</sequence>
<dbReference type="KEGG" id="rmr:Rmar_0955"/>
<feature type="transmembrane region" description="Helical" evidence="1">
    <location>
        <begin position="282"/>
        <end position="304"/>
    </location>
</feature>
<feature type="transmembrane region" description="Helical" evidence="1">
    <location>
        <begin position="257"/>
        <end position="276"/>
    </location>
</feature>
<dbReference type="eggNOG" id="ENOG5031CRD">
    <property type="taxonomic scope" value="Bacteria"/>
</dbReference>
<protein>
    <submittedName>
        <fullName evidence="2">Uncharacterized protein</fullName>
    </submittedName>
</protein>
<dbReference type="HOGENOM" id="CLU_051342_1_0_10"/>
<feature type="transmembrane region" description="Helical" evidence="1">
    <location>
        <begin position="325"/>
        <end position="346"/>
    </location>
</feature>